<keyword evidence="7" id="KW-0812">Transmembrane</keyword>
<dbReference type="PANTHER" id="PTHR10134">
    <property type="entry name" value="CYTOCHROME B-C1 COMPLEX SUBUNIT RIESKE, MITOCHONDRIAL"/>
    <property type="match status" value="1"/>
</dbReference>
<dbReference type="InterPro" id="IPR014349">
    <property type="entry name" value="Rieske_Fe-S_prot"/>
</dbReference>
<organism evidence="9">
    <name type="scientific">uncultured Thermomicrobiales bacterium</name>
    <dbReference type="NCBI Taxonomy" id="1645740"/>
    <lineage>
        <taxon>Bacteria</taxon>
        <taxon>Pseudomonadati</taxon>
        <taxon>Thermomicrobiota</taxon>
        <taxon>Thermomicrobia</taxon>
        <taxon>Thermomicrobiales</taxon>
        <taxon>environmental samples</taxon>
    </lineage>
</organism>
<keyword evidence="4" id="KW-0411">Iron-sulfur</keyword>
<comment type="cofactor">
    <cofactor evidence="6">
        <name>[2Fe-2S] cluster</name>
        <dbReference type="ChEBI" id="CHEBI:190135"/>
    </cofactor>
</comment>
<proteinExistence type="predicted"/>
<dbReference type="AlphaFoldDB" id="A0A6J4VVI6"/>
<dbReference type="InterPro" id="IPR017941">
    <property type="entry name" value="Rieske_2Fe-2S"/>
</dbReference>
<keyword evidence="2" id="KW-0479">Metal-binding</keyword>
<accession>A0A6J4VVI6</accession>
<dbReference type="SUPFAM" id="SSF50022">
    <property type="entry name" value="ISP domain"/>
    <property type="match status" value="1"/>
</dbReference>
<dbReference type="Pfam" id="PF00355">
    <property type="entry name" value="Rieske"/>
    <property type="match status" value="1"/>
</dbReference>
<dbReference type="EC" id="1.10.2.2" evidence="9"/>
<dbReference type="GO" id="GO:0051537">
    <property type="term" value="F:2 iron, 2 sulfur cluster binding"/>
    <property type="evidence" value="ECO:0007669"/>
    <property type="project" value="UniProtKB-KW"/>
</dbReference>
<evidence type="ECO:0000256" key="4">
    <source>
        <dbReference type="ARBA" id="ARBA00023014"/>
    </source>
</evidence>
<evidence type="ECO:0000256" key="1">
    <source>
        <dbReference type="ARBA" id="ARBA00022714"/>
    </source>
</evidence>
<reference evidence="9" key="1">
    <citation type="submission" date="2020-02" db="EMBL/GenBank/DDBJ databases">
        <authorList>
            <person name="Meier V. D."/>
        </authorList>
    </citation>
    <scope>NUCLEOTIDE SEQUENCE</scope>
    <source>
        <strain evidence="9">AVDCRST_MAG18</strain>
    </source>
</reference>
<keyword evidence="7" id="KW-1133">Transmembrane helix</keyword>
<dbReference type="GO" id="GO:0016491">
    <property type="term" value="F:oxidoreductase activity"/>
    <property type="evidence" value="ECO:0007669"/>
    <property type="project" value="UniProtKB-KW"/>
</dbReference>
<gene>
    <name evidence="9" type="ORF">AVDCRST_MAG18-3957</name>
</gene>
<dbReference type="InterPro" id="IPR005805">
    <property type="entry name" value="Rieske_Fe-S_prot_C"/>
</dbReference>
<evidence type="ECO:0000256" key="2">
    <source>
        <dbReference type="ARBA" id="ARBA00022723"/>
    </source>
</evidence>
<evidence type="ECO:0000259" key="8">
    <source>
        <dbReference type="PROSITE" id="PS51296"/>
    </source>
</evidence>
<dbReference type="EMBL" id="CADCWN010000314">
    <property type="protein sequence ID" value="CAA9586681.1"/>
    <property type="molecule type" value="Genomic_DNA"/>
</dbReference>
<keyword evidence="5" id="KW-1015">Disulfide bond</keyword>
<keyword evidence="3" id="KW-0408">Iron</keyword>
<dbReference type="PRINTS" id="PR00162">
    <property type="entry name" value="RIESKE"/>
</dbReference>
<dbReference type="GO" id="GO:0016020">
    <property type="term" value="C:membrane"/>
    <property type="evidence" value="ECO:0007669"/>
    <property type="project" value="InterPro"/>
</dbReference>
<dbReference type="CDD" id="cd03467">
    <property type="entry name" value="Rieske"/>
    <property type="match status" value="1"/>
</dbReference>
<dbReference type="PROSITE" id="PS51296">
    <property type="entry name" value="RIESKE"/>
    <property type="match status" value="1"/>
</dbReference>
<keyword evidence="1" id="KW-0001">2Fe-2S</keyword>
<sequence length="206" mass="21214">MTITGDQRQLQGGAPLHDDDDYYEQDNFGRFSRRNMLRWLIGLSTGAFALAFGVPTFAIKSLQLTVQEIGAGDQLVYATAASGAAAGDPIQASAIQVGSAVQAFPKGKADNQQNLVEIVRTAPGSGKEGLVAYSAICTHLGCVVYANLTNEGRIGCPCHASQFDPANDAAVVGGPAPRPLPSLPIEVAADGTITAAGPFDGKVGVA</sequence>
<evidence type="ECO:0000256" key="3">
    <source>
        <dbReference type="ARBA" id="ARBA00023004"/>
    </source>
</evidence>
<feature type="domain" description="Rieske" evidence="8">
    <location>
        <begin position="95"/>
        <end position="194"/>
    </location>
</feature>
<dbReference type="InterPro" id="IPR036922">
    <property type="entry name" value="Rieske_2Fe-2S_sf"/>
</dbReference>
<dbReference type="Gene3D" id="2.102.10.10">
    <property type="entry name" value="Rieske [2Fe-2S] iron-sulphur domain"/>
    <property type="match status" value="1"/>
</dbReference>
<keyword evidence="9" id="KW-0560">Oxidoreductase</keyword>
<evidence type="ECO:0000313" key="9">
    <source>
        <dbReference type="EMBL" id="CAA9586681.1"/>
    </source>
</evidence>
<name>A0A6J4VVI6_9BACT</name>
<protein>
    <submittedName>
        <fullName evidence="9">Ubiquinol-cytochrome C reductase iron-sulfur subunit</fullName>
        <ecNumber evidence="9">1.10.2.2</ecNumber>
    </submittedName>
</protein>
<evidence type="ECO:0000256" key="6">
    <source>
        <dbReference type="ARBA" id="ARBA00034078"/>
    </source>
</evidence>
<evidence type="ECO:0000256" key="7">
    <source>
        <dbReference type="SAM" id="Phobius"/>
    </source>
</evidence>
<dbReference type="GO" id="GO:0046872">
    <property type="term" value="F:metal ion binding"/>
    <property type="evidence" value="ECO:0007669"/>
    <property type="project" value="UniProtKB-KW"/>
</dbReference>
<feature type="transmembrane region" description="Helical" evidence="7">
    <location>
        <begin position="39"/>
        <end position="59"/>
    </location>
</feature>
<keyword evidence="7" id="KW-0472">Membrane</keyword>
<evidence type="ECO:0000256" key="5">
    <source>
        <dbReference type="ARBA" id="ARBA00023157"/>
    </source>
</evidence>